<reference evidence="2 3" key="1">
    <citation type="submission" date="2018-07" db="EMBL/GenBank/DDBJ databases">
        <title>Bacillus sp. YLB-04 draft genome sequence.</title>
        <authorList>
            <person name="Yu L."/>
            <person name="Tang X."/>
        </authorList>
    </citation>
    <scope>NUCLEOTIDE SEQUENCE [LARGE SCALE GENOMIC DNA]</scope>
    <source>
        <strain evidence="2 3">YLB-04</strain>
    </source>
</reference>
<comment type="caution">
    <text evidence="2">The sequence shown here is derived from an EMBL/GenBank/DDBJ whole genome shotgun (WGS) entry which is preliminary data.</text>
</comment>
<evidence type="ECO:0000313" key="2">
    <source>
        <dbReference type="EMBL" id="RDU36610.1"/>
    </source>
</evidence>
<dbReference type="RefSeq" id="WP_115452082.1">
    <property type="nucleotide sequence ID" value="NZ_QNQT01000004.1"/>
</dbReference>
<dbReference type="Proteomes" id="UP000257144">
    <property type="component" value="Unassembled WGS sequence"/>
</dbReference>
<dbReference type="PANTHER" id="PTHR36842">
    <property type="entry name" value="PROTEIN TOLB HOMOLOG"/>
    <property type="match status" value="1"/>
</dbReference>
<accession>A0A3D8GQ39</accession>
<name>A0A3D8GQ39_9BACI</name>
<keyword evidence="1" id="KW-0472">Membrane</keyword>
<dbReference type="OrthoDB" id="2490564at2"/>
<dbReference type="AlphaFoldDB" id="A0A3D8GQ39"/>
<protein>
    <submittedName>
        <fullName evidence="2">Uncharacterized protein</fullName>
    </submittedName>
</protein>
<organism evidence="2 3">
    <name type="scientific">Neobacillus piezotolerans</name>
    <dbReference type="NCBI Taxonomy" id="2259171"/>
    <lineage>
        <taxon>Bacteria</taxon>
        <taxon>Bacillati</taxon>
        <taxon>Bacillota</taxon>
        <taxon>Bacilli</taxon>
        <taxon>Bacillales</taxon>
        <taxon>Bacillaceae</taxon>
        <taxon>Neobacillus</taxon>
    </lineage>
</organism>
<dbReference type="Gene3D" id="2.120.10.30">
    <property type="entry name" value="TolB, C-terminal domain"/>
    <property type="match status" value="1"/>
</dbReference>
<keyword evidence="1" id="KW-0812">Transmembrane</keyword>
<evidence type="ECO:0000313" key="3">
    <source>
        <dbReference type="Proteomes" id="UP000257144"/>
    </source>
</evidence>
<gene>
    <name evidence="2" type="ORF">DRW41_11145</name>
</gene>
<dbReference type="InterPro" id="IPR011042">
    <property type="entry name" value="6-blade_b-propeller_TolB-like"/>
</dbReference>
<keyword evidence="3" id="KW-1185">Reference proteome</keyword>
<feature type="transmembrane region" description="Helical" evidence="1">
    <location>
        <begin position="43"/>
        <end position="62"/>
    </location>
</feature>
<sequence>MEEEKIERSLYAVRDQIHVDQTLKEKLRKKYVRKQKTRRWNNPWIYGLLAASILIALFFGNFRGEEVMVVKADSLNISNAISFFDIGSGEIDAYTIQNGSLFVSIKQKGIYEITEDGFHLVADVTAESLRFSENGKILLFSNEGGIYSLDLKTKKRVTIAAKASNANYSHPEWKNGEEIFVAKQSGSKTKIVAIHLKTKKETSITDGSAPAYSKEENKLAFNRGGNIMVRDLKNGKESIIDQGKEPAVSMDGLYITYIKETSGFEDVWIADIDLDSKKKVTANPAGMDVPTKGMYSYHMPQWDSGRHTVFVLKQQEGFPMKVMQISLSEKEMGPEITVEQYLQALINRDDDYAKTLMETPPEFLTISNPHQIGYRIIKSEKSQNTATVQAEVQWSYTANPYYQISNYEFALVKKNGHYRINEVNEISNRQIIETQNEVRSIERDQSETLFSMGDIPKEYMTAVNIRISSLAEIPGTGNIVFSLQEYDLGDRNSSVQLLVFDLKTKSFSLLGKLSYPGKDMTIEQLSVDSSGRYVAVDAFPGLERPSVFIYDLEAKSQLAVFEQAHSKFWQDGRLMFRKLQDNGEILYEYNPKTNQISGY</sequence>
<keyword evidence="1" id="KW-1133">Transmembrane helix</keyword>
<dbReference type="SUPFAM" id="SSF82171">
    <property type="entry name" value="DPP6 N-terminal domain-like"/>
    <property type="match status" value="1"/>
</dbReference>
<proteinExistence type="predicted"/>
<evidence type="ECO:0000256" key="1">
    <source>
        <dbReference type="SAM" id="Phobius"/>
    </source>
</evidence>
<dbReference type="EMBL" id="QNQT01000004">
    <property type="protein sequence ID" value="RDU36610.1"/>
    <property type="molecule type" value="Genomic_DNA"/>
</dbReference>
<dbReference type="PANTHER" id="PTHR36842:SF1">
    <property type="entry name" value="PROTEIN TOLB"/>
    <property type="match status" value="1"/>
</dbReference>